<evidence type="ECO:0000313" key="14">
    <source>
        <dbReference type="EMBL" id="TWW63202.1"/>
    </source>
</evidence>
<evidence type="ECO:0000256" key="8">
    <source>
        <dbReference type="ARBA" id="ARBA00038168"/>
    </source>
</evidence>
<keyword evidence="6" id="KW-0206">Cytoskeleton</keyword>
<dbReference type="EMBL" id="RHFK02000016">
    <property type="protein sequence ID" value="TWW63202.1"/>
    <property type="molecule type" value="Genomic_DNA"/>
</dbReference>
<gene>
    <name evidence="14" type="ORF">D4764_03G0002100</name>
</gene>
<dbReference type="Pfam" id="PF00173">
    <property type="entry name" value="Cyt-b5"/>
    <property type="match status" value="1"/>
</dbReference>
<evidence type="ECO:0000256" key="4">
    <source>
        <dbReference type="ARBA" id="ARBA00022723"/>
    </source>
</evidence>
<evidence type="ECO:0000256" key="7">
    <source>
        <dbReference type="ARBA" id="ARBA00023273"/>
    </source>
</evidence>
<dbReference type="PANTHER" id="PTHR21281:SF0">
    <property type="entry name" value="CYTOCHROME B5 DOMAIN-CONTAINING PROTEIN 1"/>
    <property type="match status" value="1"/>
</dbReference>
<keyword evidence="5" id="KW-0408">Iron</keyword>
<evidence type="ECO:0000256" key="5">
    <source>
        <dbReference type="ARBA" id="ARBA00023004"/>
    </source>
</evidence>
<dbReference type="InterPro" id="IPR036400">
    <property type="entry name" value="Cyt_B5-like_heme/steroid_sf"/>
</dbReference>
<dbReference type="InterPro" id="IPR052320">
    <property type="entry name" value="Cytochrome_b5_domain"/>
</dbReference>
<evidence type="ECO:0000256" key="9">
    <source>
        <dbReference type="ARBA" id="ARBA00040649"/>
    </source>
</evidence>
<dbReference type="Proteomes" id="UP000324091">
    <property type="component" value="Chromosome 3"/>
</dbReference>
<dbReference type="InterPro" id="IPR001199">
    <property type="entry name" value="Cyt_B5-like_heme/steroid-bd"/>
</dbReference>
<dbReference type="GO" id="GO:0046872">
    <property type="term" value="F:metal ion binding"/>
    <property type="evidence" value="ECO:0007669"/>
    <property type="project" value="UniProtKB-KW"/>
</dbReference>
<evidence type="ECO:0000256" key="3">
    <source>
        <dbReference type="ARBA" id="ARBA00022617"/>
    </source>
</evidence>
<dbReference type="SUPFAM" id="SSF55856">
    <property type="entry name" value="Cytochrome b5-like heme/steroid binding domain"/>
    <property type="match status" value="1"/>
</dbReference>
<feature type="signal peptide" evidence="12">
    <location>
        <begin position="1"/>
        <end position="26"/>
    </location>
</feature>
<comment type="function">
    <text evidence="10">Radial spoke stalk protein that binds heme under oxidizing conditions. Required for the coordinated beating of multiple cilia maybe by functioning in a redox signaling pathway.</text>
</comment>
<evidence type="ECO:0000259" key="13">
    <source>
        <dbReference type="PROSITE" id="PS50255"/>
    </source>
</evidence>
<evidence type="ECO:0000256" key="2">
    <source>
        <dbReference type="ARBA" id="ARBA00022490"/>
    </source>
</evidence>
<evidence type="ECO:0000313" key="15">
    <source>
        <dbReference type="Proteomes" id="UP000324091"/>
    </source>
</evidence>
<keyword evidence="12" id="KW-0732">Signal</keyword>
<keyword evidence="3" id="KW-0349">Heme</keyword>
<proteinExistence type="inferred from homology"/>
<reference evidence="14 15" key="1">
    <citation type="submission" date="2019-04" db="EMBL/GenBank/DDBJ databases">
        <title>Chromosome genome assembly for Takifugu flavidus.</title>
        <authorList>
            <person name="Xiao S."/>
        </authorList>
    </citation>
    <scope>NUCLEOTIDE SEQUENCE [LARGE SCALE GENOMIC DNA]</scope>
    <source>
        <strain evidence="14">HTHZ2018</strain>
        <tissue evidence="14">Muscle</tissue>
    </source>
</reference>
<name>A0A5C6N6W0_9TELE</name>
<evidence type="ECO:0000256" key="12">
    <source>
        <dbReference type="SAM" id="SignalP"/>
    </source>
</evidence>
<protein>
    <recommendedName>
        <fullName evidence="9">Cytochrome b5 domain-containing protein 1</fullName>
    </recommendedName>
</protein>
<evidence type="ECO:0000256" key="11">
    <source>
        <dbReference type="SAM" id="MobiDB-lite"/>
    </source>
</evidence>
<dbReference type="SMART" id="SM01117">
    <property type="entry name" value="Cyt-b5"/>
    <property type="match status" value="1"/>
</dbReference>
<dbReference type="PANTHER" id="PTHR21281">
    <property type="entry name" value="CYTOCHROME B5 DOMAIN-CONTAINING PROTEIN 1"/>
    <property type="match status" value="1"/>
</dbReference>
<feature type="compositionally biased region" description="Low complexity" evidence="11">
    <location>
        <begin position="54"/>
        <end position="65"/>
    </location>
</feature>
<feature type="domain" description="Cytochrome b5 heme-binding" evidence="13">
    <location>
        <begin position="121"/>
        <end position="177"/>
    </location>
</feature>
<evidence type="ECO:0000256" key="6">
    <source>
        <dbReference type="ARBA" id="ARBA00023212"/>
    </source>
</evidence>
<organism evidence="14 15">
    <name type="scientific">Takifugu flavidus</name>
    <name type="common">sansaifugu</name>
    <dbReference type="NCBI Taxonomy" id="433684"/>
    <lineage>
        <taxon>Eukaryota</taxon>
        <taxon>Metazoa</taxon>
        <taxon>Chordata</taxon>
        <taxon>Craniata</taxon>
        <taxon>Vertebrata</taxon>
        <taxon>Euteleostomi</taxon>
        <taxon>Actinopterygii</taxon>
        <taxon>Neopterygii</taxon>
        <taxon>Teleostei</taxon>
        <taxon>Neoteleostei</taxon>
        <taxon>Acanthomorphata</taxon>
        <taxon>Eupercaria</taxon>
        <taxon>Tetraodontiformes</taxon>
        <taxon>Tetradontoidea</taxon>
        <taxon>Tetraodontidae</taxon>
        <taxon>Takifugu</taxon>
    </lineage>
</organism>
<keyword evidence="7" id="KW-0966">Cell projection</keyword>
<feature type="region of interest" description="Disordered" evidence="11">
    <location>
        <begin position="43"/>
        <end position="65"/>
    </location>
</feature>
<keyword evidence="15" id="KW-1185">Reference proteome</keyword>
<evidence type="ECO:0000256" key="1">
    <source>
        <dbReference type="ARBA" id="ARBA00004430"/>
    </source>
</evidence>
<dbReference type="PROSITE" id="PS50255">
    <property type="entry name" value="CYTOCHROME_B5_2"/>
    <property type="match status" value="1"/>
</dbReference>
<dbReference type="GO" id="GO:0005930">
    <property type="term" value="C:axoneme"/>
    <property type="evidence" value="ECO:0007669"/>
    <property type="project" value="UniProtKB-SubCell"/>
</dbReference>
<evidence type="ECO:0000256" key="10">
    <source>
        <dbReference type="ARBA" id="ARBA00046139"/>
    </source>
</evidence>
<dbReference type="Gene3D" id="3.10.120.10">
    <property type="entry name" value="Cytochrome b5-like heme/steroid binding domain"/>
    <property type="match status" value="1"/>
</dbReference>
<keyword evidence="4" id="KW-0479">Metal-binding</keyword>
<comment type="subcellular location">
    <subcellularLocation>
        <location evidence="1">Cytoplasm</location>
        <location evidence="1">Cytoskeleton</location>
        <location evidence="1">Cilium axoneme</location>
    </subcellularLocation>
</comment>
<comment type="caution">
    <text evidence="14">The sequence shown here is derived from an EMBL/GenBank/DDBJ whole genome shotgun (WGS) entry which is preliminary data.</text>
</comment>
<sequence length="332" mass="37518">MRPTGPGPPGPGPIWAWTTWAWTTRAWTTQAWTTRAWTTRAWTHPGLNPPGLDPPSSSLGQAACAPPADGAEAPCFQANKNQYRPVRARQKRRCSAPVQTNRFGFCSDSLQVLMDSGTSRPRFFTPAEVAAHDTVDDLWVSCLGRVCDLSPLVTRYRGDVLLLPILECAGTDISGWFDPQTGDIRRCVDPLTHCARYYTPRGRFVHVPPSGPSSGWDTDFGQPWWSDERYEVGRLSAKTRWIRVINTLTSQEQKLQVCSEETLAEILLRYLRYNAHARSYTWKHGGTILDMSKTLDQNHVPDDDQELQELRLDPERFIPSIQLYFNDDLTEG</sequence>
<feature type="chain" id="PRO_5023079929" description="Cytochrome b5 domain-containing protein 1" evidence="12">
    <location>
        <begin position="27"/>
        <end position="332"/>
    </location>
</feature>
<dbReference type="GO" id="GO:0003341">
    <property type="term" value="P:cilium movement"/>
    <property type="evidence" value="ECO:0007669"/>
    <property type="project" value="TreeGrafter"/>
</dbReference>
<accession>A0A5C6N6W0</accession>
<dbReference type="AlphaFoldDB" id="A0A5C6N6W0"/>
<comment type="similarity">
    <text evidence="8">Belongs to the cytochrome b5 family.</text>
</comment>
<keyword evidence="2" id="KW-0963">Cytoplasm</keyword>